<keyword evidence="3" id="KW-0949">S-adenosyl-L-methionine</keyword>
<dbReference type="GO" id="GO:0008757">
    <property type="term" value="F:S-adenosylmethionine-dependent methyltransferase activity"/>
    <property type="evidence" value="ECO:0007669"/>
    <property type="project" value="UniProtKB-ARBA"/>
</dbReference>
<protein>
    <submittedName>
        <fullName evidence="6">Trans-resveratrol di-O-methyltransferase-like</fullName>
    </submittedName>
</protein>
<dbReference type="STRING" id="2094558.A0A314UI79"/>
<evidence type="ECO:0000256" key="2">
    <source>
        <dbReference type="ARBA" id="ARBA00022679"/>
    </source>
</evidence>
<dbReference type="Gene3D" id="1.10.10.10">
    <property type="entry name" value="Winged helix-like DNA-binding domain superfamily/Winged helix DNA-binding domain"/>
    <property type="match status" value="1"/>
</dbReference>
<dbReference type="Pfam" id="PF00891">
    <property type="entry name" value="Methyltransf_2"/>
    <property type="match status" value="1"/>
</dbReference>
<dbReference type="GO" id="GO:0046983">
    <property type="term" value="F:protein dimerization activity"/>
    <property type="evidence" value="ECO:0007669"/>
    <property type="project" value="InterPro"/>
</dbReference>
<dbReference type="GO" id="GO:0032259">
    <property type="term" value="P:methylation"/>
    <property type="evidence" value="ECO:0007669"/>
    <property type="project" value="UniProtKB-KW"/>
</dbReference>
<feature type="domain" description="O-methyltransferase dimerisation" evidence="5">
    <location>
        <begin position="20"/>
        <end position="109"/>
    </location>
</feature>
<dbReference type="PROSITE" id="PS51683">
    <property type="entry name" value="SAM_OMT_II"/>
    <property type="match status" value="1"/>
</dbReference>
<dbReference type="SUPFAM" id="SSF46785">
    <property type="entry name" value="Winged helix' DNA-binding domain"/>
    <property type="match status" value="1"/>
</dbReference>
<evidence type="ECO:0000259" key="5">
    <source>
        <dbReference type="Pfam" id="PF08100"/>
    </source>
</evidence>
<evidence type="ECO:0000313" key="7">
    <source>
        <dbReference type="Proteomes" id="UP000250321"/>
    </source>
</evidence>
<dbReference type="FunFam" id="1.10.10.10:FF:000213">
    <property type="entry name" value="Coniferyl alcohol 9-O-methyltransferase"/>
    <property type="match status" value="1"/>
</dbReference>
<dbReference type="InterPro" id="IPR012967">
    <property type="entry name" value="COMT_dimerisation"/>
</dbReference>
<evidence type="ECO:0000256" key="3">
    <source>
        <dbReference type="ARBA" id="ARBA00022691"/>
    </source>
</evidence>
<dbReference type="GO" id="GO:0008171">
    <property type="term" value="F:O-methyltransferase activity"/>
    <property type="evidence" value="ECO:0007669"/>
    <property type="project" value="InterPro"/>
</dbReference>
<dbReference type="AlphaFoldDB" id="A0A314UI79"/>
<dbReference type="InterPro" id="IPR001077">
    <property type="entry name" value="COMT_C"/>
</dbReference>
<dbReference type="PANTHER" id="PTHR11746">
    <property type="entry name" value="O-METHYLTRANSFERASE"/>
    <property type="match status" value="1"/>
</dbReference>
<dbReference type="InterPro" id="IPR016461">
    <property type="entry name" value="COMT-like"/>
</dbReference>
<keyword evidence="2 6" id="KW-0808">Transferase</keyword>
<dbReference type="SUPFAM" id="SSF53335">
    <property type="entry name" value="S-adenosyl-L-methionine-dependent methyltransferases"/>
    <property type="match status" value="1"/>
</dbReference>
<evidence type="ECO:0000259" key="4">
    <source>
        <dbReference type="Pfam" id="PF00891"/>
    </source>
</evidence>
<reference evidence="6 7" key="1">
    <citation type="submission" date="2018-02" db="EMBL/GenBank/DDBJ databases">
        <title>Draft genome of wild Prunus yedoensis var. nudiflora.</title>
        <authorList>
            <person name="Baek S."/>
            <person name="Kim J.-H."/>
            <person name="Choi K."/>
            <person name="Kim G.-B."/>
            <person name="Cho A."/>
            <person name="Jang H."/>
            <person name="Shin C.-H."/>
            <person name="Yu H.-J."/>
            <person name="Mun J.-H."/>
        </authorList>
    </citation>
    <scope>NUCLEOTIDE SEQUENCE [LARGE SCALE GENOMIC DNA]</scope>
    <source>
        <strain evidence="7">cv. Jeju island</strain>
        <tissue evidence="6">Leaf</tissue>
    </source>
</reference>
<gene>
    <name evidence="6" type="ORF">Pyn_40804</name>
</gene>
<feature type="domain" description="O-methyltransferase C-terminal" evidence="4">
    <location>
        <begin position="130"/>
        <end position="258"/>
    </location>
</feature>
<keyword evidence="7" id="KW-1185">Reference proteome</keyword>
<proteinExistence type="predicted"/>
<dbReference type="OrthoDB" id="2410195at2759"/>
<organism evidence="6 7">
    <name type="scientific">Prunus yedoensis var. nudiflora</name>
    <dbReference type="NCBI Taxonomy" id="2094558"/>
    <lineage>
        <taxon>Eukaryota</taxon>
        <taxon>Viridiplantae</taxon>
        <taxon>Streptophyta</taxon>
        <taxon>Embryophyta</taxon>
        <taxon>Tracheophyta</taxon>
        <taxon>Spermatophyta</taxon>
        <taxon>Magnoliopsida</taxon>
        <taxon>eudicotyledons</taxon>
        <taxon>Gunneridae</taxon>
        <taxon>Pentapetalae</taxon>
        <taxon>rosids</taxon>
        <taxon>fabids</taxon>
        <taxon>Rosales</taxon>
        <taxon>Rosaceae</taxon>
        <taxon>Amygdaloideae</taxon>
        <taxon>Amygdaleae</taxon>
        <taxon>Prunus</taxon>
    </lineage>
</organism>
<sequence length="264" mass="29414">MDLSLEMTSAELLQAQAHIWNYIFSFINSMSLKCAVQLGIPDIIKKHGNAMTLSELISALPIHPTKSHCVYRLMRILVHSGFFHRQKLSELDEEEGYVLTDASRLLLKDNPLSARPFLLGMLDPFMTKPWHYFSTWFQNDDPTSCATAHGTTFWDYGYHEPSFSHIFNDAMASDARLVTTVMSDECKGVFDGLESLVDVGGGTGTMAKAIADAFPQVECIVFDLSHVVLDLKGSKNLKYVGGDMFEAIPPADAVLLKIHLLSHE</sequence>
<dbReference type="Pfam" id="PF08100">
    <property type="entry name" value="Dimerisation"/>
    <property type="match status" value="1"/>
</dbReference>
<comment type="caution">
    <text evidence="6">The sequence shown here is derived from an EMBL/GenBank/DDBJ whole genome shotgun (WGS) entry which is preliminary data.</text>
</comment>
<accession>A0A314UI79</accession>
<evidence type="ECO:0000313" key="6">
    <source>
        <dbReference type="EMBL" id="PQM37245.1"/>
    </source>
</evidence>
<dbReference type="Gene3D" id="3.40.50.150">
    <property type="entry name" value="Vaccinia Virus protein VP39"/>
    <property type="match status" value="1"/>
</dbReference>
<dbReference type="Proteomes" id="UP000250321">
    <property type="component" value="Unassembled WGS sequence"/>
</dbReference>
<dbReference type="InterPro" id="IPR029063">
    <property type="entry name" value="SAM-dependent_MTases_sf"/>
</dbReference>
<dbReference type="InterPro" id="IPR036388">
    <property type="entry name" value="WH-like_DNA-bd_sf"/>
</dbReference>
<dbReference type="GO" id="GO:0009717">
    <property type="term" value="P:isoflavonoid biosynthetic process"/>
    <property type="evidence" value="ECO:0007669"/>
    <property type="project" value="UniProtKB-ARBA"/>
</dbReference>
<evidence type="ECO:0000256" key="1">
    <source>
        <dbReference type="ARBA" id="ARBA00022603"/>
    </source>
</evidence>
<dbReference type="EMBL" id="PJQY01003476">
    <property type="protein sequence ID" value="PQM37245.1"/>
    <property type="molecule type" value="Genomic_DNA"/>
</dbReference>
<keyword evidence="1 6" id="KW-0489">Methyltransferase</keyword>
<name>A0A314UI79_PRUYE</name>
<dbReference type="InterPro" id="IPR036390">
    <property type="entry name" value="WH_DNA-bd_sf"/>
</dbReference>